<dbReference type="Proteomes" id="UP000774617">
    <property type="component" value="Unassembled WGS sequence"/>
</dbReference>
<protein>
    <submittedName>
        <fullName evidence="2">SnoaL-like domain-containing protein</fullName>
    </submittedName>
</protein>
<evidence type="ECO:0000313" key="2">
    <source>
        <dbReference type="EMBL" id="KAH7014025.1"/>
    </source>
</evidence>
<name>A0ABQ8FQV1_9PEZI</name>
<evidence type="ECO:0000313" key="3">
    <source>
        <dbReference type="Proteomes" id="UP000774617"/>
    </source>
</evidence>
<organism evidence="2 3">
    <name type="scientific">Macrophomina phaseolina</name>
    <dbReference type="NCBI Taxonomy" id="35725"/>
    <lineage>
        <taxon>Eukaryota</taxon>
        <taxon>Fungi</taxon>
        <taxon>Dikarya</taxon>
        <taxon>Ascomycota</taxon>
        <taxon>Pezizomycotina</taxon>
        <taxon>Dothideomycetes</taxon>
        <taxon>Dothideomycetes incertae sedis</taxon>
        <taxon>Botryosphaeriales</taxon>
        <taxon>Botryosphaeriaceae</taxon>
        <taxon>Macrophomina</taxon>
    </lineage>
</organism>
<proteinExistence type="predicted"/>
<evidence type="ECO:0000259" key="1">
    <source>
        <dbReference type="Pfam" id="PF13577"/>
    </source>
</evidence>
<gene>
    <name evidence="2" type="ORF">B0J12DRAFT_705894</name>
</gene>
<comment type="caution">
    <text evidence="2">The sequence shown here is derived from an EMBL/GenBank/DDBJ whole genome shotgun (WGS) entry which is preliminary data.</text>
</comment>
<dbReference type="InterPro" id="IPR037401">
    <property type="entry name" value="SnoaL-like"/>
</dbReference>
<keyword evidence="3" id="KW-1185">Reference proteome</keyword>
<dbReference type="Gene3D" id="3.10.450.50">
    <property type="match status" value="1"/>
</dbReference>
<dbReference type="EMBL" id="JAGTJR010000083">
    <property type="protein sequence ID" value="KAH7014025.1"/>
    <property type="molecule type" value="Genomic_DNA"/>
</dbReference>
<sequence length="279" mass="32025">MAESQVEQLQKQVEALAKRVDKVQGIGMGRAVSAAWADEIADEAEVRKLHHKYGYYLDKCLYKQVVDLFADHPDTFVEFLGGRYRGKEGVRRLYVGRFQTSFVKGRNGPVHGFLLDHAMLQDIIDVDSSGERAFGRWRALMSAGVHHSVADKHPRGYDSQGRPRQWWEGGVYENEYIKENGVWKIFKYRYFAFWHGEHASGWALTPHNYIPFATTTYPEDEFGPDELVKQKLLWPDTRCIPFHYPHPVTGEHVDEDDLRAPEYGADVSTAEPALSLDDH</sequence>
<feature type="domain" description="SnoaL-like" evidence="1">
    <location>
        <begin position="39"/>
        <end position="188"/>
    </location>
</feature>
<accession>A0ABQ8FQV1</accession>
<dbReference type="InterPro" id="IPR032710">
    <property type="entry name" value="NTF2-like_dom_sf"/>
</dbReference>
<reference evidence="2 3" key="1">
    <citation type="journal article" date="2021" name="Nat. Commun.">
        <title>Genetic determinants of endophytism in the Arabidopsis root mycobiome.</title>
        <authorList>
            <person name="Mesny F."/>
            <person name="Miyauchi S."/>
            <person name="Thiergart T."/>
            <person name="Pickel B."/>
            <person name="Atanasova L."/>
            <person name="Karlsson M."/>
            <person name="Huettel B."/>
            <person name="Barry K.W."/>
            <person name="Haridas S."/>
            <person name="Chen C."/>
            <person name="Bauer D."/>
            <person name="Andreopoulos W."/>
            <person name="Pangilinan J."/>
            <person name="LaButti K."/>
            <person name="Riley R."/>
            <person name="Lipzen A."/>
            <person name="Clum A."/>
            <person name="Drula E."/>
            <person name="Henrissat B."/>
            <person name="Kohler A."/>
            <person name="Grigoriev I.V."/>
            <person name="Martin F.M."/>
            <person name="Hacquard S."/>
        </authorList>
    </citation>
    <scope>NUCLEOTIDE SEQUENCE [LARGE SCALE GENOMIC DNA]</scope>
    <source>
        <strain evidence="2 3">MPI-SDFR-AT-0080</strain>
    </source>
</reference>
<dbReference type="SUPFAM" id="SSF54427">
    <property type="entry name" value="NTF2-like"/>
    <property type="match status" value="1"/>
</dbReference>
<dbReference type="Pfam" id="PF13577">
    <property type="entry name" value="SnoaL_4"/>
    <property type="match status" value="1"/>
</dbReference>